<sequence>MNLLTRSSFKLFSQPGFTNAIAIAVALLFASTPLKSLASTNDFDVLCYHDVSKTPPKDAYGITLAQLQEQFEFLQKNYAIVSIDDVILASQGKKTLPAKAVLITFDDGLASFYDLVYPLLKRYKLPAVFAVVGKWVEDGKAPDYGYADVNPPMVTWKQLKEMSDSGLVAVVSHTYDMHHGHIFNPQGNEQASAGFLRFNLESKSFETEKDFFARVKTDLAKNEDLIRKHIGKNYPLIVWPYGTYNGLSQKAATELGMPMQFSIDKGLNNTGNLTLVHRGMLLSHYSLSTFAEGMKTSFVYEAPVRAVSVDLDSLWVGSEDESNVNLGKLNDKTAEVRPNLALIQTFSAKGEAYFPTSQLTMKANFFPRVAHILQNRSRVEKVYAAVPLQYLKNSPNPEQLIHDLATYSDIDGIFFDSRGAGAKKIEKLIEQAMKTGSEMRPSWNYGLIGPVSSIKTDKFKYIIKDFYWGSSKSKLSKTVREFQDPKMPTMPTMIASFDAKNVAGIPESYKKMRDLGLNNFFLPISLNSYTDLSFLKINFHSTNSPFSFSQDEQK</sequence>
<dbReference type="Pfam" id="PF14883">
    <property type="entry name" value="GHL13"/>
    <property type="match status" value="1"/>
</dbReference>
<dbReference type="PANTHER" id="PTHR34216">
    <property type="match status" value="1"/>
</dbReference>
<dbReference type="InterPro" id="IPR032772">
    <property type="entry name" value="PGA_deacetylase_PgaB_C"/>
</dbReference>
<dbReference type="InterPro" id="IPR002509">
    <property type="entry name" value="NODB_dom"/>
</dbReference>
<evidence type="ECO:0000313" key="4">
    <source>
        <dbReference type="EMBL" id="MDG0817714.1"/>
    </source>
</evidence>
<name>A0ABT6DP63_9BACT</name>
<organism evidence="4 5">
    <name type="scientific">Bdellovibrio svalbardensis</name>
    <dbReference type="NCBI Taxonomy" id="2972972"/>
    <lineage>
        <taxon>Bacteria</taxon>
        <taxon>Pseudomonadati</taxon>
        <taxon>Bdellovibrionota</taxon>
        <taxon>Bdellovibrionia</taxon>
        <taxon>Bdellovibrionales</taxon>
        <taxon>Pseudobdellovibrionaceae</taxon>
        <taxon>Bdellovibrio</taxon>
    </lineage>
</organism>
<dbReference type="PROSITE" id="PS51677">
    <property type="entry name" value="NODB"/>
    <property type="match status" value="1"/>
</dbReference>
<dbReference type="InterPro" id="IPR023854">
    <property type="entry name" value="PGA_deacetylase_PgaB"/>
</dbReference>
<dbReference type="EMBL" id="JANRMI010000004">
    <property type="protein sequence ID" value="MDG0817714.1"/>
    <property type="molecule type" value="Genomic_DNA"/>
</dbReference>
<dbReference type="SUPFAM" id="SSF88713">
    <property type="entry name" value="Glycoside hydrolase/deacetylase"/>
    <property type="match status" value="1"/>
</dbReference>
<dbReference type="NCBIfam" id="TIGR03938">
    <property type="entry name" value="deacetyl_PgaB"/>
    <property type="match status" value="1"/>
</dbReference>
<dbReference type="Pfam" id="PF01522">
    <property type="entry name" value="Polysacc_deac_1"/>
    <property type="match status" value="1"/>
</dbReference>
<reference evidence="4" key="1">
    <citation type="submission" date="2022-08" db="EMBL/GenBank/DDBJ databases">
        <title>Novel Bdellovibrio Species Isolated from Svalbard: Designation Bdellovibrio svalbardensis.</title>
        <authorList>
            <person name="Mitchell R.J."/>
            <person name="Choi S.Y."/>
        </authorList>
    </citation>
    <scope>NUCLEOTIDE SEQUENCE</scope>
    <source>
        <strain evidence="4">PAP01</strain>
    </source>
</reference>
<dbReference type="Proteomes" id="UP001152321">
    <property type="component" value="Unassembled WGS sequence"/>
</dbReference>
<dbReference type="RefSeq" id="WP_277579186.1">
    <property type="nucleotide sequence ID" value="NZ_JANRMI010000004.1"/>
</dbReference>
<dbReference type="InterPro" id="IPR051398">
    <property type="entry name" value="Polysacch_Deacetylase"/>
</dbReference>
<evidence type="ECO:0000256" key="1">
    <source>
        <dbReference type="ARBA" id="ARBA00022729"/>
    </source>
</evidence>
<keyword evidence="5" id="KW-1185">Reference proteome</keyword>
<protein>
    <submittedName>
        <fullName evidence="4">Poly-beta-1,6-N-acetyl-D-glucosamine N-deacetylase PgaB</fullName>
    </submittedName>
</protein>
<keyword evidence="2" id="KW-0175">Coiled coil</keyword>
<dbReference type="Gene3D" id="3.20.20.370">
    <property type="entry name" value="Glycoside hydrolase/deacetylase"/>
    <property type="match status" value="1"/>
</dbReference>
<dbReference type="PANTHER" id="PTHR34216:SF7">
    <property type="entry name" value="POLY-BETA-1,6-N-ACETYL-D-GLUCOSAMINE N-DEACETYLASE"/>
    <property type="match status" value="1"/>
</dbReference>
<feature type="domain" description="NodB homology" evidence="3">
    <location>
        <begin position="99"/>
        <end position="382"/>
    </location>
</feature>
<evidence type="ECO:0000259" key="3">
    <source>
        <dbReference type="PROSITE" id="PS51677"/>
    </source>
</evidence>
<keyword evidence="1" id="KW-0732">Signal</keyword>
<dbReference type="Gene3D" id="3.20.20.80">
    <property type="entry name" value="Glycosidases"/>
    <property type="match status" value="1"/>
</dbReference>
<accession>A0ABT6DP63</accession>
<comment type="caution">
    <text evidence="4">The sequence shown here is derived from an EMBL/GenBank/DDBJ whole genome shotgun (WGS) entry which is preliminary data.</text>
</comment>
<feature type="coiled-coil region" evidence="2">
    <location>
        <begin position="57"/>
        <end position="84"/>
    </location>
</feature>
<dbReference type="InterPro" id="IPR011330">
    <property type="entry name" value="Glyco_hydro/deAcase_b/a-brl"/>
</dbReference>
<proteinExistence type="predicted"/>
<gene>
    <name evidence="4" type="primary">pgaB</name>
    <name evidence="4" type="ORF">NWE73_15135</name>
</gene>
<evidence type="ECO:0000313" key="5">
    <source>
        <dbReference type="Proteomes" id="UP001152321"/>
    </source>
</evidence>
<evidence type="ECO:0000256" key="2">
    <source>
        <dbReference type="SAM" id="Coils"/>
    </source>
</evidence>